<dbReference type="Proteomes" id="UP000050973">
    <property type="component" value="Unassembled WGS sequence"/>
</dbReference>
<gene>
    <name evidence="2" type="ORF">FC49_GL000208</name>
</gene>
<dbReference type="PANTHER" id="PTHR40076:SF1">
    <property type="entry name" value="MEMBRANE PROTEIN"/>
    <property type="match status" value="1"/>
</dbReference>
<evidence type="ECO:0008006" key="4">
    <source>
        <dbReference type="Google" id="ProtNLM"/>
    </source>
</evidence>
<feature type="transmembrane region" description="Helical" evidence="1">
    <location>
        <begin position="73"/>
        <end position="98"/>
    </location>
</feature>
<organism evidence="2 3">
    <name type="scientific">Limosilactobacillus oris DSM 4864</name>
    <dbReference type="NCBI Taxonomy" id="1423779"/>
    <lineage>
        <taxon>Bacteria</taxon>
        <taxon>Bacillati</taxon>
        <taxon>Bacillota</taxon>
        <taxon>Bacilli</taxon>
        <taxon>Lactobacillales</taxon>
        <taxon>Lactobacillaceae</taxon>
        <taxon>Limosilactobacillus</taxon>
    </lineage>
</organism>
<sequence length="245" mass="27855">MQTRRELKANAQTLLAGNWGTAIKLNIVPVIFQVLTGLIVSGAVASLGFYFVHFHPGIALSDFTFDFGDDYSIQQSFISGLITTYLLVGVDFALIDWLRTELAPTAPFKKAFQAFTGKYIIPVFVLFVIQWVLLFLWTLLLFIPGIIKSFSYSQTYYLYKDLQEADASGHIGYVDYVTLSRRLMDGHKLDLFILRLSFIGWDILGWLTCGIGFIWITPYKHMTYMNFYTSLVEGHDLVSEAEALH</sequence>
<dbReference type="PANTHER" id="PTHR40076">
    <property type="entry name" value="MEMBRANE PROTEIN-RELATED"/>
    <property type="match status" value="1"/>
</dbReference>
<accession>A0A0R1WPM0</accession>
<evidence type="ECO:0000313" key="3">
    <source>
        <dbReference type="Proteomes" id="UP000050973"/>
    </source>
</evidence>
<keyword evidence="1" id="KW-1133">Transmembrane helix</keyword>
<dbReference type="EMBL" id="AZGE01000001">
    <property type="protein sequence ID" value="KRM17046.1"/>
    <property type="molecule type" value="Genomic_DNA"/>
</dbReference>
<feature type="transmembrane region" description="Helical" evidence="1">
    <location>
        <begin position="192"/>
        <end position="216"/>
    </location>
</feature>
<reference evidence="2 3" key="1">
    <citation type="journal article" date="2015" name="Genome Announc.">
        <title>Expanding the biotechnology potential of lactobacilli through comparative genomics of 213 strains and associated genera.</title>
        <authorList>
            <person name="Sun Z."/>
            <person name="Harris H.M."/>
            <person name="McCann A."/>
            <person name="Guo C."/>
            <person name="Argimon S."/>
            <person name="Zhang W."/>
            <person name="Yang X."/>
            <person name="Jeffery I.B."/>
            <person name="Cooney J.C."/>
            <person name="Kagawa T.F."/>
            <person name="Liu W."/>
            <person name="Song Y."/>
            <person name="Salvetti E."/>
            <person name="Wrobel A."/>
            <person name="Rasinkangas P."/>
            <person name="Parkhill J."/>
            <person name="Rea M.C."/>
            <person name="O'Sullivan O."/>
            <person name="Ritari J."/>
            <person name="Douillard F.P."/>
            <person name="Paul Ross R."/>
            <person name="Yang R."/>
            <person name="Briner A.E."/>
            <person name="Felis G.E."/>
            <person name="de Vos W.M."/>
            <person name="Barrangou R."/>
            <person name="Klaenhammer T.R."/>
            <person name="Caufield P.W."/>
            <person name="Cui Y."/>
            <person name="Zhang H."/>
            <person name="O'Toole P.W."/>
        </authorList>
    </citation>
    <scope>NUCLEOTIDE SEQUENCE [LARGE SCALE GENOMIC DNA]</scope>
    <source>
        <strain evidence="2 3">DSM 4864</strain>
    </source>
</reference>
<dbReference type="RefSeq" id="WP_003711857.1">
    <property type="nucleotide sequence ID" value="NZ_AZGE01000001.1"/>
</dbReference>
<dbReference type="InterPro" id="IPR010380">
    <property type="entry name" value="DUF975"/>
</dbReference>
<dbReference type="PATRIC" id="fig|1423779.3.peg.211"/>
<feature type="transmembrane region" description="Helical" evidence="1">
    <location>
        <begin position="30"/>
        <end position="53"/>
    </location>
</feature>
<evidence type="ECO:0000313" key="2">
    <source>
        <dbReference type="EMBL" id="KRM17046.1"/>
    </source>
</evidence>
<evidence type="ECO:0000256" key="1">
    <source>
        <dbReference type="SAM" id="Phobius"/>
    </source>
</evidence>
<comment type="caution">
    <text evidence="2">The sequence shown here is derived from an EMBL/GenBank/DDBJ whole genome shotgun (WGS) entry which is preliminary data.</text>
</comment>
<protein>
    <recommendedName>
        <fullName evidence="4">Integral membrane protein</fullName>
    </recommendedName>
</protein>
<name>A0A0R1WPM0_9LACO</name>
<proteinExistence type="predicted"/>
<dbReference type="Pfam" id="PF06161">
    <property type="entry name" value="DUF975"/>
    <property type="match status" value="1"/>
</dbReference>
<feature type="transmembrane region" description="Helical" evidence="1">
    <location>
        <begin position="119"/>
        <end position="147"/>
    </location>
</feature>
<keyword evidence="1" id="KW-0472">Membrane</keyword>
<dbReference type="AlphaFoldDB" id="A0A0R1WPM0"/>
<keyword evidence="1" id="KW-0812">Transmembrane</keyword>